<proteinExistence type="predicted"/>
<comment type="caution">
    <text evidence="3">The sequence shown here is derived from an EMBL/GenBank/DDBJ whole genome shotgun (WGS) entry which is preliminary data.</text>
</comment>
<gene>
    <name evidence="3" type="ORF">Fmac_008950</name>
</gene>
<evidence type="ECO:0000313" key="3">
    <source>
        <dbReference type="EMBL" id="KAL2341010.1"/>
    </source>
</evidence>
<keyword evidence="4" id="KW-1185">Reference proteome</keyword>
<feature type="transmembrane region" description="Helical" evidence="2">
    <location>
        <begin position="447"/>
        <end position="471"/>
    </location>
</feature>
<dbReference type="InterPro" id="IPR036770">
    <property type="entry name" value="Ankyrin_rpt-contain_sf"/>
</dbReference>
<organism evidence="3 4">
    <name type="scientific">Flemingia macrophylla</name>
    <dbReference type="NCBI Taxonomy" id="520843"/>
    <lineage>
        <taxon>Eukaryota</taxon>
        <taxon>Viridiplantae</taxon>
        <taxon>Streptophyta</taxon>
        <taxon>Embryophyta</taxon>
        <taxon>Tracheophyta</taxon>
        <taxon>Spermatophyta</taxon>
        <taxon>Magnoliopsida</taxon>
        <taxon>eudicotyledons</taxon>
        <taxon>Gunneridae</taxon>
        <taxon>Pentapetalae</taxon>
        <taxon>rosids</taxon>
        <taxon>fabids</taxon>
        <taxon>Fabales</taxon>
        <taxon>Fabaceae</taxon>
        <taxon>Papilionoideae</taxon>
        <taxon>50 kb inversion clade</taxon>
        <taxon>NPAAA clade</taxon>
        <taxon>indigoferoid/millettioid clade</taxon>
        <taxon>Phaseoleae</taxon>
        <taxon>Flemingia</taxon>
    </lineage>
</organism>
<dbReference type="SMART" id="SM00248">
    <property type="entry name" value="ANK"/>
    <property type="match status" value="5"/>
</dbReference>
<evidence type="ECO:0008006" key="5">
    <source>
        <dbReference type="Google" id="ProtNLM"/>
    </source>
</evidence>
<feature type="transmembrane region" description="Helical" evidence="2">
    <location>
        <begin position="361"/>
        <end position="380"/>
    </location>
</feature>
<evidence type="ECO:0000256" key="2">
    <source>
        <dbReference type="SAM" id="Phobius"/>
    </source>
</evidence>
<reference evidence="3 4" key="1">
    <citation type="submission" date="2024-08" db="EMBL/GenBank/DDBJ databases">
        <title>Insights into the chromosomal genome structure of Flemingia macrophylla.</title>
        <authorList>
            <person name="Ding Y."/>
            <person name="Zhao Y."/>
            <person name="Bi W."/>
            <person name="Wu M."/>
            <person name="Zhao G."/>
            <person name="Gong Y."/>
            <person name="Li W."/>
            <person name="Zhang P."/>
        </authorList>
    </citation>
    <scope>NUCLEOTIDE SEQUENCE [LARGE SCALE GENOMIC DNA]</scope>
    <source>
        <strain evidence="3">DYQJB</strain>
        <tissue evidence="3">Leaf</tissue>
    </source>
</reference>
<comment type="subcellular location">
    <subcellularLocation>
        <location evidence="1">Cell membrane</location>
        <topology evidence="1">Peripheral membrane protein</topology>
        <orientation evidence="1">Cytoplasmic side</orientation>
    </subcellularLocation>
</comment>
<dbReference type="AlphaFoldDB" id="A0ABD1MYU7"/>
<dbReference type="Pfam" id="PF12796">
    <property type="entry name" value="Ank_2"/>
    <property type="match status" value="1"/>
</dbReference>
<dbReference type="PANTHER" id="PTHR24177">
    <property type="entry name" value="CASKIN"/>
    <property type="match status" value="1"/>
</dbReference>
<dbReference type="FunFam" id="1.25.40.20:FF:000594">
    <property type="entry name" value="Uncharacterized protein"/>
    <property type="match status" value="1"/>
</dbReference>
<keyword evidence="2" id="KW-0812">Transmembrane</keyword>
<keyword evidence="2" id="KW-1133">Transmembrane helix</keyword>
<dbReference type="InterPro" id="IPR002110">
    <property type="entry name" value="Ankyrin_rpt"/>
</dbReference>
<accession>A0ABD1MYU7</accession>
<sequence length="518" mass="57618">MAAASGHWRKVPSYFKINPDCLRIPLTASGITALHVAVGMDQTSFVENLVGFMNMQDMEICMADGNTAFCLAAISGNVKIAKILFDKNPKLLCIRGQNHMLPIQLAASAGHSPMTQFLFEAPDDLDNVIPFQDIVKLFFMTITNNIYTVTSKLLERYPKLVTIENEDGLTILRMLAQFSLGKETIGHQDIILSLVKGVREEEKETLNSLQLSKALFDAAKSGNTMILKCLLMYHPDLLFEVDSTMQRSLLHIAILYRQKAVYRLILSKGTSKNAMIQLVDSEGNNVLHLAGKLPQEAETFGASTNFVLMHSERGWFKDVEKIVPPAIKRMRNKDGWTPKELFYRSHKELHKESESEVKNTANTLLVVTTLIVSLGITALMTIRVDDIESTDTPFFGKKTWYALFCLSITSGAFLCAASMSFFSLIVLPSSWDPKEEPVLSRQTMLMFGNGTLSGAVTLMLLACACGSILLFDIISDYIHFFIAGLVLSLLLFLFALGYKLTSTSVRTMLSFFLEAPAK</sequence>
<dbReference type="Proteomes" id="UP001603857">
    <property type="component" value="Unassembled WGS sequence"/>
</dbReference>
<evidence type="ECO:0000256" key="1">
    <source>
        <dbReference type="ARBA" id="ARBA00004413"/>
    </source>
</evidence>
<protein>
    <recommendedName>
        <fullName evidence="5">PGG domain-containing protein</fullName>
    </recommendedName>
</protein>
<feature type="transmembrane region" description="Helical" evidence="2">
    <location>
        <begin position="400"/>
        <end position="427"/>
    </location>
</feature>
<dbReference type="EMBL" id="JBGMDY010000003">
    <property type="protein sequence ID" value="KAL2341010.1"/>
    <property type="molecule type" value="Genomic_DNA"/>
</dbReference>
<keyword evidence="2" id="KW-0472">Membrane</keyword>
<dbReference type="PANTHER" id="PTHR24177:SF473">
    <property type="entry name" value="PROTEIN, PUTATIVE-RELATED"/>
    <property type="match status" value="1"/>
</dbReference>
<dbReference type="Gene3D" id="1.25.40.20">
    <property type="entry name" value="Ankyrin repeat-containing domain"/>
    <property type="match status" value="2"/>
</dbReference>
<dbReference type="GO" id="GO:0005886">
    <property type="term" value="C:plasma membrane"/>
    <property type="evidence" value="ECO:0007669"/>
    <property type="project" value="UniProtKB-SubCell"/>
</dbReference>
<feature type="transmembrane region" description="Helical" evidence="2">
    <location>
        <begin position="477"/>
        <end position="498"/>
    </location>
</feature>
<dbReference type="SUPFAM" id="SSF48403">
    <property type="entry name" value="Ankyrin repeat"/>
    <property type="match status" value="1"/>
</dbReference>
<name>A0ABD1MYU7_9FABA</name>
<evidence type="ECO:0000313" key="4">
    <source>
        <dbReference type="Proteomes" id="UP001603857"/>
    </source>
</evidence>